<evidence type="ECO:0000256" key="5">
    <source>
        <dbReference type="ARBA" id="ARBA00022679"/>
    </source>
</evidence>
<evidence type="ECO:0000256" key="11">
    <source>
        <dbReference type="SAM" id="Phobius"/>
    </source>
</evidence>
<comment type="subcellular location">
    <subcellularLocation>
        <location evidence="2">Cell membrane</location>
    </subcellularLocation>
</comment>
<evidence type="ECO:0000256" key="8">
    <source>
        <dbReference type="ARBA" id="ARBA00022989"/>
    </source>
</evidence>
<dbReference type="SUPFAM" id="SSF55874">
    <property type="entry name" value="ATPase domain of HSP90 chaperone/DNA topoisomerase II/histidine kinase"/>
    <property type="match status" value="1"/>
</dbReference>
<dbReference type="InterPro" id="IPR003661">
    <property type="entry name" value="HisK_dim/P_dom"/>
</dbReference>
<dbReference type="GO" id="GO:0016301">
    <property type="term" value="F:kinase activity"/>
    <property type="evidence" value="ECO:0007669"/>
    <property type="project" value="UniProtKB-KW"/>
</dbReference>
<dbReference type="SMART" id="SM00388">
    <property type="entry name" value="HisKA"/>
    <property type="match status" value="1"/>
</dbReference>
<keyword evidence="10 11" id="KW-0472">Membrane</keyword>
<evidence type="ECO:0000256" key="7">
    <source>
        <dbReference type="ARBA" id="ARBA00022777"/>
    </source>
</evidence>
<name>A0ABU2H5J7_9ACTN</name>
<keyword evidence="5" id="KW-0808">Transferase</keyword>
<keyword evidence="9" id="KW-0902">Two-component regulatory system</keyword>
<dbReference type="Gene3D" id="6.10.340.10">
    <property type="match status" value="1"/>
</dbReference>
<reference evidence="15" key="1">
    <citation type="submission" date="2023-07" db="EMBL/GenBank/DDBJ databases">
        <title>Novel species in the genus Lipingzhangella isolated from Sambhar Salt Lake.</title>
        <authorList>
            <person name="Jiya N."/>
            <person name="Kajale S."/>
            <person name="Sharma A."/>
        </authorList>
    </citation>
    <scope>NUCLEOTIDE SEQUENCE [LARGE SCALE GENOMIC DNA]</scope>
    <source>
        <strain evidence="15">LS1_29</strain>
    </source>
</reference>
<keyword evidence="6 11" id="KW-0812">Transmembrane</keyword>
<dbReference type="Proteomes" id="UP001250214">
    <property type="component" value="Unassembled WGS sequence"/>
</dbReference>
<keyword evidence="8 11" id="KW-1133">Transmembrane helix</keyword>
<keyword evidence="7 14" id="KW-0418">Kinase</keyword>
<gene>
    <name evidence="14" type="ORF">RIF23_09755</name>
</gene>
<protein>
    <recommendedName>
        <fullName evidence="3">histidine kinase</fullName>
        <ecNumber evidence="3">2.7.13.3</ecNumber>
    </recommendedName>
</protein>
<dbReference type="SMART" id="SM00387">
    <property type="entry name" value="HATPase_c"/>
    <property type="match status" value="1"/>
</dbReference>
<feature type="transmembrane region" description="Helical" evidence="11">
    <location>
        <begin position="161"/>
        <end position="186"/>
    </location>
</feature>
<dbReference type="PROSITE" id="PS50109">
    <property type="entry name" value="HIS_KIN"/>
    <property type="match status" value="1"/>
</dbReference>
<dbReference type="SMART" id="SM00304">
    <property type="entry name" value="HAMP"/>
    <property type="match status" value="1"/>
</dbReference>
<dbReference type="EC" id="2.7.13.3" evidence="3"/>
<dbReference type="Gene3D" id="3.30.565.10">
    <property type="entry name" value="Histidine kinase-like ATPase, C-terminal domain"/>
    <property type="match status" value="1"/>
</dbReference>
<comment type="catalytic activity">
    <reaction evidence="1">
        <text>ATP + protein L-histidine = ADP + protein N-phospho-L-histidine.</text>
        <dbReference type="EC" id="2.7.13.3"/>
    </reaction>
</comment>
<keyword evidence="4" id="KW-0597">Phosphoprotein</keyword>
<dbReference type="Gene3D" id="1.10.287.130">
    <property type="match status" value="1"/>
</dbReference>
<dbReference type="InterPro" id="IPR036097">
    <property type="entry name" value="HisK_dim/P_sf"/>
</dbReference>
<dbReference type="PROSITE" id="PS50885">
    <property type="entry name" value="HAMP"/>
    <property type="match status" value="1"/>
</dbReference>
<dbReference type="InterPro" id="IPR036890">
    <property type="entry name" value="HATPase_C_sf"/>
</dbReference>
<dbReference type="RefSeq" id="WP_310912137.1">
    <property type="nucleotide sequence ID" value="NZ_JAVLVT010000004.1"/>
</dbReference>
<evidence type="ECO:0000256" key="4">
    <source>
        <dbReference type="ARBA" id="ARBA00022553"/>
    </source>
</evidence>
<keyword evidence="15" id="KW-1185">Reference proteome</keyword>
<feature type="domain" description="HAMP" evidence="13">
    <location>
        <begin position="187"/>
        <end position="240"/>
    </location>
</feature>
<dbReference type="CDD" id="cd00082">
    <property type="entry name" value="HisKA"/>
    <property type="match status" value="1"/>
</dbReference>
<evidence type="ECO:0000259" key="12">
    <source>
        <dbReference type="PROSITE" id="PS50109"/>
    </source>
</evidence>
<dbReference type="InterPro" id="IPR004358">
    <property type="entry name" value="Sig_transdc_His_kin-like_C"/>
</dbReference>
<proteinExistence type="predicted"/>
<dbReference type="Pfam" id="PF02518">
    <property type="entry name" value="HATPase_c"/>
    <property type="match status" value="1"/>
</dbReference>
<evidence type="ECO:0000259" key="13">
    <source>
        <dbReference type="PROSITE" id="PS50885"/>
    </source>
</evidence>
<evidence type="ECO:0000256" key="6">
    <source>
        <dbReference type="ARBA" id="ARBA00022692"/>
    </source>
</evidence>
<dbReference type="EMBL" id="JAVLVT010000004">
    <property type="protein sequence ID" value="MDS1270581.1"/>
    <property type="molecule type" value="Genomic_DNA"/>
</dbReference>
<dbReference type="PRINTS" id="PR00344">
    <property type="entry name" value="BCTRLSENSOR"/>
</dbReference>
<sequence length="469" mass="48772">MRRRLLIVYVSLLVVTCLGLAIPLAGTLAARSSADMVLDRSNDAVRLASLAGPALASGDTEALRGELDIYHELYGIEAAVVDDDGQIVVASDPRPDVSAEDTSREIQAGLAGNRVGPGETVYPIPWHGSPLTVVEPVVLSGEVIGAVVTVSPVGALQRSTLVQWLGIGLGVVLALGVGIAAAAPLARWVLRPVRELDQASRSIGGGELATRVPVADGPPELRQLSQSFNQMADTITTLLERQRLFVAYASHQVRNPLAALRLRVDSLSGQMRSGAEEAHALALDEVDRLTRICDGLLTLARSGGAAPQAEQVDARAVAEARVAAWVPVAERAGARLRACGSPGSDVWCGAGTLDQALDVLIDNALKFGGWGVSIAVHVGLPRGGRVEVHVVDDGPGLDREQLRTAGTPFWQSGEGVDGAGLGLSLVATLVEMSGGGLRLTPARPRGIDACLDLPAADRTRSAAQRAGEG</sequence>
<dbReference type="Pfam" id="PF00672">
    <property type="entry name" value="HAMP"/>
    <property type="match status" value="1"/>
</dbReference>
<dbReference type="SUPFAM" id="SSF47384">
    <property type="entry name" value="Homodimeric domain of signal transducing histidine kinase"/>
    <property type="match status" value="1"/>
</dbReference>
<dbReference type="CDD" id="cd06225">
    <property type="entry name" value="HAMP"/>
    <property type="match status" value="1"/>
</dbReference>
<evidence type="ECO:0000256" key="10">
    <source>
        <dbReference type="ARBA" id="ARBA00023136"/>
    </source>
</evidence>
<evidence type="ECO:0000313" key="15">
    <source>
        <dbReference type="Proteomes" id="UP001250214"/>
    </source>
</evidence>
<evidence type="ECO:0000313" key="14">
    <source>
        <dbReference type="EMBL" id="MDS1270581.1"/>
    </source>
</evidence>
<dbReference type="PANTHER" id="PTHR45436">
    <property type="entry name" value="SENSOR HISTIDINE KINASE YKOH"/>
    <property type="match status" value="1"/>
</dbReference>
<accession>A0ABU2H5J7</accession>
<dbReference type="InterPro" id="IPR050428">
    <property type="entry name" value="TCS_sensor_his_kinase"/>
</dbReference>
<feature type="domain" description="Histidine kinase" evidence="12">
    <location>
        <begin position="248"/>
        <end position="457"/>
    </location>
</feature>
<dbReference type="InterPro" id="IPR003594">
    <property type="entry name" value="HATPase_dom"/>
</dbReference>
<dbReference type="SUPFAM" id="SSF158472">
    <property type="entry name" value="HAMP domain-like"/>
    <property type="match status" value="1"/>
</dbReference>
<evidence type="ECO:0000256" key="2">
    <source>
        <dbReference type="ARBA" id="ARBA00004236"/>
    </source>
</evidence>
<dbReference type="PANTHER" id="PTHR45436:SF5">
    <property type="entry name" value="SENSOR HISTIDINE KINASE TRCS"/>
    <property type="match status" value="1"/>
</dbReference>
<comment type="caution">
    <text evidence="14">The sequence shown here is derived from an EMBL/GenBank/DDBJ whole genome shotgun (WGS) entry which is preliminary data.</text>
</comment>
<evidence type="ECO:0000256" key="1">
    <source>
        <dbReference type="ARBA" id="ARBA00000085"/>
    </source>
</evidence>
<dbReference type="InterPro" id="IPR005467">
    <property type="entry name" value="His_kinase_dom"/>
</dbReference>
<dbReference type="InterPro" id="IPR003660">
    <property type="entry name" value="HAMP_dom"/>
</dbReference>
<dbReference type="Pfam" id="PF00512">
    <property type="entry name" value="HisKA"/>
    <property type="match status" value="1"/>
</dbReference>
<evidence type="ECO:0000256" key="3">
    <source>
        <dbReference type="ARBA" id="ARBA00012438"/>
    </source>
</evidence>
<organism evidence="14 15">
    <name type="scientific">Lipingzhangella rawalii</name>
    <dbReference type="NCBI Taxonomy" id="2055835"/>
    <lineage>
        <taxon>Bacteria</taxon>
        <taxon>Bacillati</taxon>
        <taxon>Actinomycetota</taxon>
        <taxon>Actinomycetes</taxon>
        <taxon>Streptosporangiales</taxon>
        <taxon>Nocardiopsidaceae</taxon>
        <taxon>Lipingzhangella</taxon>
    </lineage>
</organism>
<evidence type="ECO:0000256" key="9">
    <source>
        <dbReference type="ARBA" id="ARBA00023012"/>
    </source>
</evidence>